<protein>
    <recommendedName>
        <fullName evidence="9">Protein kinase domain-containing protein</fullName>
    </recommendedName>
</protein>
<dbReference type="Proteomes" id="UP000002630">
    <property type="component" value="Linkage Group LG02"/>
</dbReference>
<proteinExistence type="inferred from homology"/>
<evidence type="ECO:0000256" key="3">
    <source>
        <dbReference type="ARBA" id="ARBA00022741"/>
    </source>
</evidence>
<keyword evidence="5 6" id="KW-0067">ATP-binding</keyword>
<evidence type="ECO:0000313" key="11">
    <source>
        <dbReference type="Proteomes" id="UP000002630"/>
    </source>
</evidence>
<evidence type="ECO:0000256" key="7">
    <source>
        <dbReference type="RuleBase" id="RU000304"/>
    </source>
</evidence>
<evidence type="ECO:0000259" key="9">
    <source>
        <dbReference type="PROSITE" id="PS50011"/>
    </source>
</evidence>
<dbReference type="InterPro" id="IPR000719">
    <property type="entry name" value="Prot_kinase_dom"/>
</dbReference>
<dbReference type="InParanoid" id="D8LF86"/>
<name>D8LF86_ECTSI</name>
<dbReference type="Pfam" id="PF00069">
    <property type="entry name" value="Pkinase"/>
    <property type="match status" value="1"/>
</dbReference>
<keyword evidence="2" id="KW-0808">Transferase</keyword>
<dbReference type="EMBL" id="FN648032">
    <property type="protein sequence ID" value="CBN78811.1"/>
    <property type="molecule type" value="Genomic_DNA"/>
</dbReference>
<dbReference type="PROSITE" id="PS00107">
    <property type="entry name" value="PROTEIN_KINASE_ATP"/>
    <property type="match status" value="1"/>
</dbReference>
<evidence type="ECO:0000256" key="6">
    <source>
        <dbReference type="PROSITE-ProRule" id="PRU10141"/>
    </source>
</evidence>
<keyword evidence="1 7" id="KW-0723">Serine/threonine-protein kinase</keyword>
<dbReference type="SMART" id="SM00220">
    <property type="entry name" value="S_TKc"/>
    <property type="match status" value="1"/>
</dbReference>
<feature type="domain" description="Protein kinase" evidence="9">
    <location>
        <begin position="113"/>
        <end position="402"/>
    </location>
</feature>
<feature type="region of interest" description="Disordered" evidence="8">
    <location>
        <begin position="22"/>
        <end position="43"/>
    </location>
</feature>
<dbReference type="EMBL" id="FN649727">
    <property type="protein sequence ID" value="CBN78811.1"/>
    <property type="molecule type" value="Genomic_DNA"/>
</dbReference>
<dbReference type="InterPro" id="IPR050205">
    <property type="entry name" value="CDPK_Ser/Thr_kinases"/>
</dbReference>
<keyword evidence="4" id="KW-0418">Kinase</keyword>
<dbReference type="GO" id="GO:0004674">
    <property type="term" value="F:protein serine/threonine kinase activity"/>
    <property type="evidence" value="ECO:0007669"/>
    <property type="project" value="UniProtKB-KW"/>
</dbReference>
<evidence type="ECO:0000256" key="5">
    <source>
        <dbReference type="ARBA" id="ARBA00022840"/>
    </source>
</evidence>
<dbReference type="PROSITE" id="PS00108">
    <property type="entry name" value="PROTEIN_KINASE_ST"/>
    <property type="match status" value="1"/>
</dbReference>
<sequence>MNTAARAPFRGAGLRRALHKAGSRAFPGAAPAGGGRGAGGGSRRQLASMSLLRHHDHEPYVGFGLLASLGLVILSGYSFDDELPSRLLEKLQQQTSSASAVWPLRSIDEFYTVRSDETLGRGQFGTVTTATDKATGEVVAVKCVPRSEASESHFREETDVHREVASHPNVVGVKGVYADEDCWYLVMELAEGGELFDRLTTEGLALDDGDVRSLLRDTAEAIAFLHEHSIVHGDVKPENMLLTAAATGSGDDSRRAGDNQISEEAAVAQKEQGAGEAGGSVGKVLLADFGSSFRLRGGRGHKRMKEYTIAYSAPEVVENSAEVDQKADMWSLGVIAYVLVVGHHPFDPTSEADDEEITESILHSEPDWDGVEPKAATLIRRMLSRNPEDRPSAREVLQNSWLQQL</sequence>
<evidence type="ECO:0000256" key="2">
    <source>
        <dbReference type="ARBA" id="ARBA00022679"/>
    </source>
</evidence>
<dbReference type="OrthoDB" id="40902at2759"/>
<dbReference type="GO" id="GO:0005524">
    <property type="term" value="F:ATP binding"/>
    <property type="evidence" value="ECO:0007669"/>
    <property type="project" value="UniProtKB-UniRule"/>
</dbReference>
<dbReference type="InterPro" id="IPR011009">
    <property type="entry name" value="Kinase-like_dom_sf"/>
</dbReference>
<dbReference type="Gene3D" id="1.10.510.10">
    <property type="entry name" value="Transferase(Phosphotransferase) domain 1"/>
    <property type="match status" value="1"/>
</dbReference>
<gene>
    <name evidence="10" type="ORF">Esi_0145_0007</name>
</gene>
<keyword evidence="3 6" id="KW-0547">Nucleotide-binding</keyword>
<accession>D8LF86</accession>
<dbReference type="OMA" id="DAARRPM"/>
<keyword evidence="11" id="KW-1185">Reference proteome</keyword>
<dbReference type="SUPFAM" id="SSF56112">
    <property type="entry name" value="Protein kinase-like (PK-like)"/>
    <property type="match status" value="1"/>
</dbReference>
<dbReference type="Gene3D" id="3.30.200.20">
    <property type="entry name" value="Phosphorylase Kinase, domain 1"/>
    <property type="match status" value="1"/>
</dbReference>
<reference evidence="10 11" key="1">
    <citation type="journal article" date="2010" name="Nature">
        <title>The Ectocarpus genome and the independent evolution of multicellularity in brown algae.</title>
        <authorList>
            <person name="Cock J.M."/>
            <person name="Sterck L."/>
            <person name="Rouze P."/>
            <person name="Scornet D."/>
            <person name="Allen A.E."/>
            <person name="Amoutzias G."/>
            <person name="Anthouard V."/>
            <person name="Artiguenave F."/>
            <person name="Aury J.M."/>
            <person name="Badger J.H."/>
            <person name="Beszteri B."/>
            <person name="Billiau K."/>
            <person name="Bonnet E."/>
            <person name="Bothwell J.H."/>
            <person name="Bowler C."/>
            <person name="Boyen C."/>
            <person name="Brownlee C."/>
            <person name="Carrano C.J."/>
            <person name="Charrier B."/>
            <person name="Cho G.Y."/>
            <person name="Coelho S.M."/>
            <person name="Collen J."/>
            <person name="Corre E."/>
            <person name="Da Silva C."/>
            <person name="Delage L."/>
            <person name="Delaroque N."/>
            <person name="Dittami S.M."/>
            <person name="Doulbeau S."/>
            <person name="Elias M."/>
            <person name="Farnham G."/>
            <person name="Gachon C.M."/>
            <person name="Gschloessl B."/>
            <person name="Heesch S."/>
            <person name="Jabbari K."/>
            <person name="Jubin C."/>
            <person name="Kawai H."/>
            <person name="Kimura K."/>
            <person name="Kloareg B."/>
            <person name="Kupper F.C."/>
            <person name="Lang D."/>
            <person name="Le Bail A."/>
            <person name="Leblanc C."/>
            <person name="Lerouge P."/>
            <person name="Lohr M."/>
            <person name="Lopez P.J."/>
            <person name="Martens C."/>
            <person name="Maumus F."/>
            <person name="Michel G."/>
            <person name="Miranda-Saavedra D."/>
            <person name="Morales J."/>
            <person name="Moreau H."/>
            <person name="Motomura T."/>
            <person name="Nagasato C."/>
            <person name="Napoli C.A."/>
            <person name="Nelson D.R."/>
            <person name="Nyvall-Collen P."/>
            <person name="Peters A.F."/>
            <person name="Pommier C."/>
            <person name="Potin P."/>
            <person name="Poulain J."/>
            <person name="Quesneville H."/>
            <person name="Read B."/>
            <person name="Rensing S.A."/>
            <person name="Ritter A."/>
            <person name="Rousvoal S."/>
            <person name="Samanta M."/>
            <person name="Samson G."/>
            <person name="Schroeder D.C."/>
            <person name="Segurens B."/>
            <person name="Strittmatter M."/>
            <person name="Tonon T."/>
            <person name="Tregear J.W."/>
            <person name="Valentin K."/>
            <person name="von Dassow P."/>
            <person name="Yamagishi T."/>
            <person name="Van de Peer Y."/>
            <person name="Wincker P."/>
        </authorList>
    </citation>
    <scope>NUCLEOTIDE SEQUENCE [LARGE SCALE GENOMIC DNA]</scope>
    <source>
        <strain evidence="11">Ec32 / CCAP1310/4</strain>
    </source>
</reference>
<dbReference type="AlphaFoldDB" id="D8LF86"/>
<feature type="compositionally biased region" description="Gly residues" evidence="8">
    <location>
        <begin position="31"/>
        <end position="42"/>
    </location>
</feature>
<organism evidence="10 11">
    <name type="scientific">Ectocarpus siliculosus</name>
    <name type="common">Brown alga</name>
    <name type="synonym">Conferva siliculosa</name>
    <dbReference type="NCBI Taxonomy" id="2880"/>
    <lineage>
        <taxon>Eukaryota</taxon>
        <taxon>Sar</taxon>
        <taxon>Stramenopiles</taxon>
        <taxon>Ochrophyta</taxon>
        <taxon>PX clade</taxon>
        <taxon>Phaeophyceae</taxon>
        <taxon>Ectocarpales</taxon>
        <taxon>Ectocarpaceae</taxon>
        <taxon>Ectocarpus</taxon>
    </lineage>
</organism>
<comment type="similarity">
    <text evidence="7">Belongs to the protein kinase superfamily.</text>
</comment>
<evidence type="ECO:0000256" key="8">
    <source>
        <dbReference type="SAM" id="MobiDB-lite"/>
    </source>
</evidence>
<dbReference type="eggNOG" id="KOG0032">
    <property type="taxonomic scope" value="Eukaryota"/>
</dbReference>
<evidence type="ECO:0000256" key="4">
    <source>
        <dbReference type="ARBA" id="ARBA00022777"/>
    </source>
</evidence>
<dbReference type="PROSITE" id="PS50011">
    <property type="entry name" value="PROTEIN_KINASE_DOM"/>
    <property type="match status" value="1"/>
</dbReference>
<dbReference type="PANTHER" id="PTHR24349">
    <property type="entry name" value="SERINE/THREONINE-PROTEIN KINASE"/>
    <property type="match status" value="1"/>
</dbReference>
<evidence type="ECO:0000256" key="1">
    <source>
        <dbReference type="ARBA" id="ARBA00022527"/>
    </source>
</evidence>
<dbReference type="InterPro" id="IPR008271">
    <property type="entry name" value="Ser/Thr_kinase_AS"/>
</dbReference>
<evidence type="ECO:0000313" key="10">
    <source>
        <dbReference type="EMBL" id="CBN78811.1"/>
    </source>
</evidence>
<dbReference type="STRING" id="2880.D8LF86"/>
<feature type="binding site" evidence="6">
    <location>
        <position position="142"/>
    </location>
    <ligand>
        <name>ATP</name>
        <dbReference type="ChEBI" id="CHEBI:30616"/>
    </ligand>
</feature>
<dbReference type="InterPro" id="IPR017441">
    <property type="entry name" value="Protein_kinase_ATP_BS"/>
</dbReference>